<proteinExistence type="predicted"/>
<keyword evidence="1" id="KW-0812">Transmembrane</keyword>
<keyword evidence="1" id="KW-1133">Transmembrane helix</keyword>
<feature type="transmembrane region" description="Helical" evidence="1">
    <location>
        <begin position="6"/>
        <end position="27"/>
    </location>
</feature>
<evidence type="ECO:0000256" key="1">
    <source>
        <dbReference type="SAM" id="Phobius"/>
    </source>
</evidence>
<accession>A0A8S5SUP8</accession>
<keyword evidence="1" id="KW-0472">Membrane</keyword>
<sequence length="44" mass="5008">MVCAGVVFGVRSCLLLCVSCLVMPRWFCDIKVRYIFVLHLCNIS</sequence>
<organism evidence="2">
    <name type="scientific">Siphoviridae sp. ctqPo10</name>
    <dbReference type="NCBI Taxonomy" id="2827948"/>
    <lineage>
        <taxon>Viruses</taxon>
        <taxon>Duplodnaviria</taxon>
        <taxon>Heunggongvirae</taxon>
        <taxon>Uroviricota</taxon>
        <taxon>Caudoviricetes</taxon>
    </lineage>
</organism>
<reference evidence="2" key="1">
    <citation type="journal article" date="2021" name="Proc. Natl. Acad. Sci. U.S.A.">
        <title>A Catalog of Tens of Thousands of Viruses from Human Metagenomes Reveals Hidden Associations with Chronic Diseases.</title>
        <authorList>
            <person name="Tisza M.J."/>
            <person name="Buck C.B."/>
        </authorList>
    </citation>
    <scope>NUCLEOTIDE SEQUENCE</scope>
    <source>
        <strain evidence="2">CtqPo10</strain>
    </source>
</reference>
<evidence type="ECO:0000313" key="2">
    <source>
        <dbReference type="EMBL" id="DAF54680.1"/>
    </source>
</evidence>
<name>A0A8S5SUP8_9CAUD</name>
<dbReference type="EMBL" id="BK032682">
    <property type="protein sequence ID" value="DAF54680.1"/>
    <property type="molecule type" value="Genomic_DNA"/>
</dbReference>
<protein>
    <submittedName>
        <fullName evidence="2">Uncharacterized protein</fullName>
    </submittedName>
</protein>